<protein>
    <submittedName>
        <fullName evidence="2">Uncharacterized protein</fullName>
    </submittedName>
</protein>
<dbReference type="OrthoDB" id="4226518at2759"/>
<dbReference type="GeneID" id="63791507"/>
<accession>A0A364KRV5</accession>
<proteinExistence type="predicted"/>
<name>A0A364KRV5_TALAM</name>
<evidence type="ECO:0000313" key="3">
    <source>
        <dbReference type="Proteomes" id="UP000249363"/>
    </source>
</evidence>
<feature type="compositionally biased region" description="Basic and acidic residues" evidence="1">
    <location>
        <begin position="80"/>
        <end position="89"/>
    </location>
</feature>
<reference evidence="2 3" key="1">
    <citation type="journal article" date="2017" name="Biotechnol. Biofuels">
        <title>Differential beta-glucosidase expression as a function of carbon source availability in Talaromyces amestolkiae: a genomic and proteomic approach.</title>
        <authorList>
            <person name="de Eugenio L.I."/>
            <person name="Mendez-Liter J.A."/>
            <person name="Nieto-Dominguez M."/>
            <person name="Alonso L."/>
            <person name="Gil-Munoz J."/>
            <person name="Barriuso J."/>
            <person name="Prieto A."/>
            <person name="Martinez M.J."/>
        </authorList>
    </citation>
    <scope>NUCLEOTIDE SEQUENCE [LARGE SCALE GENOMIC DNA]</scope>
    <source>
        <strain evidence="2 3">CIB</strain>
    </source>
</reference>
<comment type="caution">
    <text evidence="2">The sequence shown here is derived from an EMBL/GenBank/DDBJ whole genome shotgun (WGS) entry which is preliminary data.</text>
</comment>
<keyword evidence="3" id="KW-1185">Reference proteome</keyword>
<gene>
    <name evidence="2" type="ORF">BHQ10_002290</name>
</gene>
<organism evidence="2 3">
    <name type="scientific">Talaromyces amestolkiae</name>
    <dbReference type="NCBI Taxonomy" id="1196081"/>
    <lineage>
        <taxon>Eukaryota</taxon>
        <taxon>Fungi</taxon>
        <taxon>Dikarya</taxon>
        <taxon>Ascomycota</taxon>
        <taxon>Pezizomycotina</taxon>
        <taxon>Eurotiomycetes</taxon>
        <taxon>Eurotiomycetidae</taxon>
        <taxon>Eurotiales</taxon>
        <taxon>Trichocomaceae</taxon>
        <taxon>Talaromyces</taxon>
        <taxon>Talaromyces sect. Talaromyces</taxon>
    </lineage>
</organism>
<sequence length="248" mass="28189">MTITMKASLGDFVLPRGAGGPPKGDPSSEPALPLKSKAKESAPFMGSRHNPQSRGQKRDWYNKRRNDTGKHSQRAPQPENGHRLGEDQHQGYQDQRQYQPLYYAPANVVLEHPDYFNYNPSNDSHTPGRIYSDAYGFDPQLLPMLPASYPIFMSIPPSPPRMGQLFPSSMTLAALTAEFEKHRVWDELEEVASMWSPPLPSVDPFVDPPKSWTKMRRSQAGYHHQRSTLRPWANEFVPGRLFHPILGW</sequence>
<feature type="region of interest" description="Disordered" evidence="1">
    <location>
        <begin position="1"/>
        <end position="93"/>
    </location>
</feature>
<evidence type="ECO:0000313" key="2">
    <source>
        <dbReference type="EMBL" id="RAO66278.1"/>
    </source>
</evidence>
<dbReference type="EMBL" id="MIKG01000003">
    <property type="protein sequence ID" value="RAO66278.1"/>
    <property type="molecule type" value="Genomic_DNA"/>
</dbReference>
<dbReference type="RefSeq" id="XP_040730795.1">
    <property type="nucleotide sequence ID" value="XM_040874420.1"/>
</dbReference>
<evidence type="ECO:0000256" key="1">
    <source>
        <dbReference type="SAM" id="MobiDB-lite"/>
    </source>
</evidence>
<dbReference type="AlphaFoldDB" id="A0A364KRV5"/>
<dbReference type="Proteomes" id="UP000249363">
    <property type="component" value="Unassembled WGS sequence"/>
</dbReference>
<feature type="compositionally biased region" description="Basic and acidic residues" evidence="1">
    <location>
        <begin position="56"/>
        <end position="70"/>
    </location>
</feature>